<dbReference type="AlphaFoldDB" id="A0A9E5MM13"/>
<dbReference type="InterPro" id="IPR009057">
    <property type="entry name" value="Homeodomain-like_sf"/>
</dbReference>
<proteinExistence type="predicted"/>
<dbReference type="InterPro" id="IPR020449">
    <property type="entry name" value="Tscrpt_reg_AraC-type_HTH"/>
</dbReference>
<dbReference type="Pfam" id="PF12833">
    <property type="entry name" value="HTH_18"/>
    <property type="match status" value="1"/>
</dbReference>
<feature type="domain" description="HTH araC/xylS-type" evidence="4">
    <location>
        <begin position="225"/>
        <end position="323"/>
    </location>
</feature>
<evidence type="ECO:0000259" key="4">
    <source>
        <dbReference type="PROSITE" id="PS01124"/>
    </source>
</evidence>
<keyword evidence="3" id="KW-0804">Transcription</keyword>
<dbReference type="SMART" id="SM00342">
    <property type="entry name" value="HTH_ARAC"/>
    <property type="match status" value="1"/>
</dbReference>
<dbReference type="InterPro" id="IPR018060">
    <property type="entry name" value="HTH_AraC"/>
</dbReference>
<dbReference type="PANTHER" id="PTHR47893:SF1">
    <property type="entry name" value="REGULATORY PROTEIN PCHR"/>
    <property type="match status" value="1"/>
</dbReference>
<dbReference type="RefSeq" id="WP_167183561.1">
    <property type="nucleotide sequence ID" value="NZ_JAAONZ010000003.1"/>
</dbReference>
<comment type="caution">
    <text evidence="5">The sequence shown here is derived from an EMBL/GenBank/DDBJ whole genome shotgun (WGS) entry which is preliminary data.</text>
</comment>
<dbReference type="InterPro" id="IPR018062">
    <property type="entry name" value="HTH_AraC-typ_CS"/>
</dbReference>
<name>A0A9E5MM13_9GAMM</name>
<gene>
    <name evidence="5" type="ORF">G8770_06595</name>
</gene>
<protein>
    <submittedName>
        <fullName evidence="5">Helix-turn-helix domain-containing protein</fullName>
    </submittedName>
</protein>
<dbReference type="EMBL" id="JAAONZ010000003">
    <property type="protein sequence ID" value="NHO65210.1"/>
    <property type="molecule type" value="Genomic_DNA"/>
</dbReference>
<evidence type="ECO:0000313" key="5">
    <source>
        <dbReference type="EMBL" id="NHO65210.1"/>
    </source>
</evidence>
<sequence length="329" mass="37436">MPTKLSDIDNLPFTDPSRFEWDAGHYYIRRDNELELGEEAIYQFSSGILLRVLDLVSRTGEPVLAADPGKFLTFAFKLVGNNTLEMEDGAFYKLDEGCQLLAYHENSQTLKDTCNQGDDYVALLLMLKPEILSQSPFNLKMDELPSVIRQVRQGATSAGQVYGMSPELIQALRELLKGDRRDALNRAYLEAKTNEVLCLALRSILDQERQQRSSSISTREQQLMAEARKILQQRWQNPPALEELGQMLGVGKSRLTVCFKWLYGESIGGYVAHIRMQHAQQLLSHSTLNISQVAWEVGYEHPCNFVTAFKRQFGMTPKSFQKFMLERSA</sequence>
<evidence type="ECO:0000256" key="2">
    <source>
        <dbReference type="ARBA" id="ARBA00023125"/>
    </source>
</evidence>
<accession>A0A9E5MM13</accession>
<evidence type="ECO:0000256" key="1">
    <source>
        <dbReference type="ARBA" id="ARBA00023015"/>
    </source>
</evidence>
<keyword evidence="2" id="KW-0238">DNA-binding</keyword>
<dbReference type="PROSITE" id="PS01124">
    <property type="entry name" value="HTH_ARAC_FAMILY_2"/>
    <property type="match status" value="1"/>
</dbReference>
<dbReference type="SUPFAM" id="SSF46689">
    <property type="entry name" value="Homeodomain-like"/>
    <property type="match status" value="1"/>
</dbReference>
<dbReference type="Proteomes" id="UP000787472">
    <property type="component" value="Unassembled WGS sequence"/>
</dbReference>
<evidence type="ECO:0000256" key="3">
    <source>
        <dbReference type="ARBA" id="ARBA00023163"/>
    </source>
</evidence>
<evidence type="ECO:0000313" key="6">
    <source>
        <dbReference type="Proteomes" id="UP000787472"/>
    </source>
</evidence>
<dbReference type="GO" id="GO:0043565">
    <property type="term" value="F:sequence-specific DNA binding"/>
    <property type="evidence" value="ECO:0007669"/>
    <property type="project" value="InterPro"/>
</dbReference>
<organism evidence="5 6">
    <name type="scientific">Pseudomaricurvus hydrocarbonicus</name>
    <dbReference type="NCBI Taxonomy" id="1470433"/>
    <lineage>
        <taxon>Bacteria</taxon>
        <taxon>Pseudomonadati</taxon>
        <taxon>Pseudomonadota</taxon>
        <taxon>Gammaproteobacteria</taxon>
        <taxon>Cellvibrionales</taxon>
        <taxon>Cellvibrionaceae</taxon>
        <taxon>Pseudomaricurvus</taxon>
    </lineage>
</organism>
<dbReference type="PRINTS" id="PR00032">
    <property type="entry name" value="HTHARAC"/>
</dbReference>
<dbReference type="Gene3D" id="1.10.10.60">
    <property type="entry name" value="Homeodomain-like"/>
    <property type="match status" value="2"/>
</dbReference>
<keyword evidence="6" id="KW-1185">Reference proteome</keyword>
<dbReference type="PROSITE" id="PS00041">
    <property type="entry name" value="HTH_ARAC_FAMILY_1"/>
    <property type="match status" value="1"/>
</dbReference>
<reference evidence="5" key="1">
    <citation type="submission" date="2020-03" db="EMBL/GenBank/DDBJ databases">
        <authorList>
            <person name="Guo F."/>
        </authorList>
    </citation>
    <scope>NUCLEOTIDE SEQUENCE</scope>
    <source>
        <strain evidence="5">JCM 30134</strain>
    </source>
</reference>
<dbReference type="InterPro" id="IPR053142">
    <property type="entry name" value="PchR_regulatory_protein"/>
</dbReference>
<dbReference type="PANTHER" id="PTHR47893">
    <property type="entry name" value="REGULATORY PROTEIN PCHR"/>
    <property type="match status" value="1"/>
</dbReference>
<keyword evidence="1" id="KW-0805">Transcription regulation</keyword>
<dbReference type="GO" id="GO:0003700">
    <property type="term" value="F:DNA-binding transcription factor activity"/>
    <property type="evidence" value="ECO:0007669"/>
    <property type="project" value="InterPro"/>
</dbReference>